<dbReference type="RefSeq" id="XP_009230156.1">
    <property type="nucleotide sequence ID" value="XM_009231892.1"/>
</dbReference>
<dbReference type="eggNOG" id="ENOG502T3ND">
    <property type="taxonomic scope" value="Eukaryota"/>
</dbReference>
<keyword evidence="5" id="KW-1185">Reference proteome</keyword>
<dbReference type="HOGENOM" id="CLU_442820_0_0_1"/>
<gene>
    <name evidence="4" type="primary">20354425</name>
    <name evidence="3" type="ORF">GGTG_13967</name>
</gene>
<feature type="compositionally biased region" description="Low complexity" evidence="1">
    <location>
        <begin position="49"/>
        <end position="60"/>
    </location>
</feature>
<proteinExistence type="predicted"/>
<keyword evidence="2" id="KW-0732">Signal</keyword>
<feature type="compositionally biased region" description="Low complexity" evidence="1">
    <location>
        <begin position="447"/>
        <end position="485"/>
    </location>
</feature>
<feature type="region of interest" description="Disordered" evidence="1">
    <location>
        <begin position="372"/>
        <end position="548"/>
    </location>
</feature>
<reference evidence="4" key="4">
    <citation type="journal article" date="2015" name="G3 (Bethesda)">
        <title>Genome sequences of three phytopathogenic species of the Magnaporthaceae family of fungi.</title>
        <authorList>
            <person name="Okagaki L.H."/>
            <person name="Nunes C.C."/>
            <person name="Sailsbery J."/>
            <person name="Clay B."/>
            <person name="Brown D."/>
            <person name="John T."/>
            <person name="Oh Y."/>
            <person name="Young N."/>
            <person name="Fitzgerald M."/>
            <person name="Haas B.J."/>
            <person name="Zeng Q."/>
            <person name="Young S."/>
            <person name="Adiconis X."/>
            <person name="Fan L."/>
            <person name="Levin J.Z."/>
            <person name="Mitchell T.K."/>
            <person name="Okubara P.A."/>
            <person name="Farman M.L."/>
            <person name="Kohn L.M."/>
            <person name="Birren B."/>
            <person name="Ma L.-J."/>
            <person name="Dean R.A."/>
        </authorList>
    </citation>
    <scope>NUCLEOTIDE SEQUENCE</scope>
    <source>
        <strain evidence="4">R3-111a-1</strain>
    </source>
</reference>
<dbReference type="VEuPathDB" id="FungiDB:GGTG_13967"/>
<name>J3PKB7_GAET3</name>
<dbReference type="OrthoDB" id="10640334at2759"/>
<evidence type="ECO:0000313" key="4">
    <source>
        <dbReference type="EnsemblFungi" id="EJT68457"/>
    </source>
</evidence>
<dbReference type="GeneID" id="20354425"/>
<protein>
    <submittedName>
        <fullName evidence="3 4">Uncharacterized protein</fullName>
    </submittedName>
</protein>
<dbReference type="EMBL" id="GL385484">
    <property type="protein sequence ID" value="EJT68457.1"/>
    <property type="molecule type" value="Genomic_DNA"/>
</dbReference>
<dbReference type="AlphaFoldDB" id="J3PKB7"/>
<reference evidence="4" key="5">
    <citation type="submission" date="2018-04" db="UniProtKB">
        <authorList>
            <consortium name="EnsemblFungi"/>
        </authorList>
    </citation>
    <scope>IDENTIFICATION</scope>
    <source>
        <strain evidence="4">R3-111a-1</strain>
    </source>
</reference>
<evidence type="ECO:0000256" key="1">
    <source>
        <dbReference type="SAM" id="MobiDB-lite"/>
    </source>
</evidence>
<evidence type="ECO:0000256" key="2">
    <source>
        <dbReference type="SAM" id="SignalP"/>
    </source>
</evidence>
<accession>J3PKB7</accession>
<reference evidence="3" key="2">
    <citation type="submission" date="2010-07" db="EMBL/GenBank/DDBJ databases">
        <authorList>
            <consortium name="The Broad Institute Genome Sequencing Platform"/>
            <consortium name="Broad Institute Genome Sequencing Center for Infectious Disease"/>
            <person name="Ma L.-J."/>
            <person name="Dead R."/>
            <person name="Young S."/>
            <person name="Zeng Q."/>
            <person name="Koehrsen M."/>
            <person name="Alvarado L."/>
            <person name="Berlin A."/>
            <person name="Chapman S.B."/>
            <person name="Chen Z."/>
            <person name="Freedman E."/>
            <person name="Gellesch M."/>
            <person name="Goldberg J."/>
            <person name="Griggs A."/>
            <person name="Gujja S."/>
            <person name="Heilman E.R."/>
            <person name="Heiman D."/>
            <person name="Hepburn T."/>
            <person name="Howarth C."/>
            <person name="Jen D."/>
            <person name="Larson L."/>
            <person name="Mehta T."/>
            <person name="Neiman D."/>
            <person name="Pearson M."/>
            <person name="Roberts A."/>
            <person name="Saif S."/>
            <person name="Shea T."/>
            <person name="Shenoy N."/>
            <person name="Sisk P."/>
            <person name="Stolte C."/>
            <person name="Sykes S."/>
            <person name="Walk T."/>
            <person name="White J."/>
            <person name="Yandava C."/>
            <person name="Haas B."/>
            <person name="Nusbaum C."/>
            <person name="Birren B."/>
        </authorList>
    </citation>
    <scope>NUCLEOTIDE SEQUENCE</scope>
    <source>
        <strain evidence="3">R3-111a-1</strain>
    </source>
</reference>
<feature type="region of interest" description="Disordered" evidence="1">
    <location>
        <begin position="22"/>
        <end position="60"/>
    </location>
</feature>
<feature type="signal peptide" evidence="2">
    <location>
        <begin position="1"/>
        <end position="22"/>
    </location>
</feature>
<feature type="region of interest" description="Disordered" evidence="1">
    <location>
        <begin position="74"/>
        <end position="103"/>
    </location>
</feature>
<feature type="compositionally biased region" description="Polar residues" evidence="1">
    <location>
        <begin position="22"/>
        <end position="36"/>
    </location>
</feature>
<feature type="compositionally biased region" description="Polar residues" evidence="1">
    <location>
        <begin position="533"/>
        <end position="548"/>
    </location>
</feature>
<reference evidence="5" key="1">
    <citation type="submission" date="2010-07" db="EMBL/GenBank/DDBJ databases">
        <title>The genome sequence of Gaeumannomyces graminis var. tritici strain R3-111a-1.</title>
        <authorList>
            <consortium name="The Broad Institute Genome Sequencing Platform"/>
            <person name="Ma L.-J."/>
            <person name="Dead R."/>
            <person name="Young S."/>
            <person name="Zeng Q."/>
            <person name="Koehrsen M."/>
            <person name="Alvarado L."/>
            <person name="Berlin A."/>
            <person name="Chapman S.B."/>
            <person name="Chen Z."/>
            <person name="Freedman E."/>
            <person name="Gellesch M."/>
            <person name="Goldberg J."/>
            <person name="Griggs A."/>
            <person name="Gujja S."/>
            <person name="Heilman E.R."/>
            <person name="Heiman D."/>
            <person name="Hepburn T."/>
            <person name="Howarth C."/>
            <person name="Jen D."/>
            <person name="Larson L."/>
            <person name="Mehta T."/>
            <person name="Neiman D."/>
            <person name="Pearson M."/>
            <person name="Roberts A."/>
            <person name="Saif S."/>
            <person name="Shea T."/>
            <person name="Shenoy N."/>
            <person name="Sisk P."/>
            <person name="Stolte C."/>
            <person name="Sykes S."/>
            <person name="Walk T."/>
            <person name="White J."/>
            <person name="Yandava C."/>
            <person name="Haas B."/>
            <person name="Nusbaum C."/>
            <person name="Birren B."/>
        </authorList>
    </citation>
    <scope>NUCLEOTIDE SEQUENCE [LARGE SCALE GENOMIC DNA]</scope>
    <source>
        <strain evidence="5">R3-111a-1</strain>
    </source>
</reference>
<evidence type="ECO:0000313" key="5">
    <source>
        <dbReference type="Proteomes" id="UP000006039"/>
    </source>
</evidence>
<evidence type="ECO:0000313" key="3">
    <source>
        <dbReference type="EMBL" id="EJT68457.1"/>
    </source>
</evidence>
<feature type="region of interest" description="Disordered" evidence="1">
    <location>
        <begin position="301"/>
        <end position="323"/>
    </location>
</feature>
<reference evidence="3" key="3">
    <citation type="submission" date="2010-09" db="EMBL/GenBank/DDBJ databases">
        <title>Annotation of Gaeumannomyces graminis var. tritici R3-111a-1.</title>
        <authorList>
            <consortium name="The Broad Institute Genome Sequencing Platform"/>
            <person name="Ma L.-J."/>
            <person name="Dead R."/>
            <person name="Young S.K."/>
            <person name="Zeng Q."/>
            <person name="Gargeya S."/>
            <person name="Fitzgerald M."/>
            <person name="Haas B."/>
            <person name="Abouelleil A."/>
            <person name="Alvarado L."/>
            <person name="Arachchi H.M."/>
            <person name="Berlin A."/>
            <person name="Brown A."/>
            <person name="Chapman S.B."/>
            <person name="Chen Z."/>
            <person name="Dunbar C."/>
            <person name="Freedman E."/>
            <person name="Gearin G."/>
            <person name="Gellesch M."/>
            <person name="Goldberg J."/>
            <person name="Griggs A."/>
            <person name="Gujja S."/>
            <person name="Heiman D."/>
            <person name="Howarth C."/>
            <person name="Larson L."/>
            <person name="Lui A."/>
            <person name="MacDonald P.J.P."/>
            <person name="Mehta T."/>
            <person name="Montmayeur A."/>
            <person name="Murphy C."/>
            <person name="Neiman D."/>
            <person name="Pearson M."/>
            <person name="Priest M."/>
            <person name="Roberts A."/>
            <person name="Saif S."/>
            <person name="Shea T."/>
            <person name="Shenoy N."/>
            <person name="Sisk P."/>
            <person name="Stolte C."/>
            <person name="Sykes S."/>
            <person name="Yandava C."/>
            <person name="Wortman J."/>
            <person name="Nusbaum C."/>
            <person name="Birren B."/>
        </authorList>
    </citation>
    <scope>NUCLEOTIDE SEQUENCE</scope>
    <source>
        <strain evidence="3">R3-111a-1</strain>
    </source>
</reference>
<sequence>MYFSKKTLASLLLSLALSEVSAQRTGPRFNNSTRSATGPRVDGGRVEVTSSAGAATTSRAGAGARVVVGAPRGGAGASAGSGQQLPPVATGGAGADGLSPLPGDDNLAANPLAGALEPLPTIAPSPTLPTTLVRVTRSATTTAPVLSASQPLAPIAPSASSAAQSLSQTGDIAAPDVVIPSATSSLQSLPQLGADFTAPGLAATTSQPIPSVAAGIIIVSSIPGVPSSSQTSEGLIATTASGTGEVPLASATTSSDGILPIASATEATSTDTLTTSESVATDATATDVTATGATATNATITAEASTTAETASTTAETSATGASTTAEAAATDAAALLPLPAASDATGLIPIPVATDAPFPLTNATGVASLRPIGTGAAPQPTESTEAAPETSLLPPPATGPFSNSTRPINGTAPAAGRNSTSPLVPGAGSDGPADEGTLQPLPGTNSPSGSGDAESPSSSGDANSPSKSGSPAGPAGGNPTSGTNPSGGEDPLASLPNATGGQGGGSQTGTLRGLPTGTGGPAPTGTVQGPPSGTTFATSFTRPTPSVPASLTTVVTSGGQTMTLTVPNAAAITAGGTIVTGAPKAPGGDPNAASGLAASDALAGGVAAVVAVFLMV</sequence>
<feature type="chain" id="PRO_5015095475" evidence="2">
    <location>
        <begin position="23"/>
        <end position="617"/>
    </location>
</feature>
<dbReference type="STRING" id="644352.J3PKB7"/>
<dbReference type="Proteomes" id="UP000006039">
    <property type="component" value="Unassembled WGS sequence"/>
</dbReference>
<dbReference type="EnsemblFungi" id="EJT68457">
    <property type="protein sequence ID" value="EJT68457"/>
    <property type="gene ID" value="GGTG_13967"/>
</dbReference>
<organism evidence="3">
    <name type="scientific">Gaeumannomyces tritici (strain R3-111a-1)</name>
    <name type="common">Wheat and barley take-all root rot fungus</name>
    <name type="synonym">Gaeumannomyces graminis var. tritici</name>
    <dbReference type="NCBI Taxonomy" id="644352"/>
    <lineage>
        <taxon>Eukaryota</taxon>
        <taxon>Fungi</taxon>
        <taxon>Dikarya</taxon>
        <taxon>Ascomycota</taxon>
        <taxon>Pezizomycotina</taxon>
        <taxon>Sordariomycetes</taxon>
        <taxon>Sordariomycetidae</taxon>
        <taxon>Magnaporthales</taxon>
        <taxon>Magnaporthaceae</taxon>
        <taxon>Gaeumannomyces</taxon>
    </lineage>
</organism>